<dbReference type="PROSITE" id="PS51502">
    <property type="entry name" value="S_R_A_B_BARREL"/>
    <property type="match status" value="1"/>
</dbReference>
<dbReference type="SUPFAM" id="SSF54909">
    <property type="entry name" value="Dimeric alpha+beta barrel"/>
    <property type="match status" value="1"/>
</dbReference>
<protein>
    <submittedName>
        <fullName evidence="3">Dabb family protein</fullName>
    </submittedName>
</protein>
<dbReference type="InterPro" id="IPR013097">
    <property type="entry name" value="Dabb"/>
</dbReference>
<reference evidence="3 4" key="1">
    <citation type="submission" date="2019-04" db="EMBL/GenBank/DDBJ databases">
        <title>Pedobacter sp. AR-3-17 sp. nov., isolated from Arctic soil.</title>
        <authorList>
            <person name="Dahal R.H."/>
            <person name="Kim D.-U."/>
        </authorList>
    </citation>
    <scope>NUCLEOTIDE SEQUENCE [LARGE SCALE GENOMIC DNA]</scope>
    <source>
        <strain evidence="3 4">AR-3-17</strain>
    </source>
</reference>
<dbReference type="InterPro" id="IPR011008">
    <property type="entry name" value="Dimeric_a/b-barrel"/>
</dbReference>
<dbReference type="Pfam" id="PF07876">
    <property type="entry name" value="Dabb"/>
    <property type="match status" value="1"/>
</dbReference>
<proteinExistence type="predicted"/>
<name>A0A4U1C1U0_9SPHI</name>
<sequence length="134" mass="15311">MKVNSRRKFLATTAILGTSLAVSASVLPKPKKKQLVHHVFFWLKNPDSQEDLQQLIEGLKTLEKIETVKQIHIGVLASTEKREVVDTSWQVSELLFFDDLEGQLIYQKHPIHLAFVEKCSHLMAKVVVYDALEM</sequence>
<keyword evidence="1" id="KW-0732">Signal</keyword>
<dbReference type="RefSeq" id="WP_136825770.1">
    <property type="nucleotide sequence ID" value="NZ_SWBP01000002.1"/>
</dbReference>
<dbReference type="InterPro" id="IPR006311">
    <property type="entry name" value="TAT_signal"/>
</dbReference>
<evidence type="ECO:0000259" key="2">
    <source>
        <dbReference type="PROSITE" id="PS51502"/>
    </source>
</evidence>
<feature type="chain" id="PRO_5020183956" evidence="1">
    <location>
        <begin position="25"/>
        <end position="134"/>
    </location>
</feature>
<keyword evidence="4" id="KW-1185">Reference proteome</keyword>
<gene>
    <name evidence="3" type="ORF">FA046_07530</name>
</gene>
<dbReference type="SMART" id="SM00886">
    <property type="entry name" value="Dabb"/>
    <property type="match status" value="1"/>
</dbReference>
<feature type="domain" description="Stress-response A/B barrel" evidence="2">
    <location>
        <begin position="35"/>
        <end position="131"/>
    </location>
</feature>
<dbReference type="AlphaFoldDB" id="A0A4U1C1U0"/>
<comment type="caution">
    <text evidence="3">The sequence shown here is derived from an EMBL/GenBank/DDBJ whole genome shotgun (WGS) entry which is preliminary data.</text>
</comment>
<evidence type="ECO:0000313" key="4">
    <source>
        <dbReference type="Proteomes" id="UP000308181"/>
    </source>
</evidence>
<feature type="signal peptide" evidence="1">
    <location>
        <begin position="1"/>
        <end position="24"/>
    </location>
</feature>
<dbReference type="InterPro" id="IPR019546">
    <property type="entry name" value="TAT_signal_bac_arc"/>
</dbReference>
<evidence type="ECO:0000256" key="1">
    <source>
        <dbReference type="SAM" id="SignalP"/>
    </source>
</evidence>
<dbReference type="NCBIfam" id="TIGR01409">
    <property type="entry name" value="TAT_signal_seq"/>
    <property type="match status" value="1"/>
</dbReference>
<dbReference type="Gene3D" id="3.30.70.100">
    <property type="match status" value="1"/>
</dbReference>
<dbReference type="EMBL" id="SWBP01000002">
    <property type="protein sequence ID" value="TKB98957.1"/>
    <property type="molecule type" value="Genomic_DNA"/>
</dbReference>
<organism evidence="3 4">
    <name type="scientific">Pedobacter cryophilus</name>
    <dbReference type="NCBI Taxonomy" id="2571271"/>
    <lineage>
        <taxon>Bacteria</taxon>
        <taxon>Pseudomonadati</taxon>
        <taxon>Bacteroidota</taxon>
        <taxon>Sphingobacteriia</taxon>
        <taxon>Sphingobacteriales</taxon>
        <taxon>Sphingobacteriaceae</taxon>
        <taxon>Pedobacter</taxon>
    </lineage>
</organism>
<accession>A0A4U1C1U0</accession>
<dbReference type="PROSITE" id="PS51318">
    <property type="entry name" value="TAT"/>
    <property type="match status" value="1"/>
</dbReference>
<dbReference type="OrthoDB" id="7189263at2"/>
<dbReference type="Proteomes" id="UP000308181">
    <property type="component" value="Unassembled WGS sequence"/>
</dbReference>
<evidence type="ECO:0000313" key="3">
    <source>
        <dbReference type="EMBL" id="TKB98957.1"/>
    </source>
</evidence>